<dbReference type="PROSITE" id="PS00198">
    <property type="entry name" value="4FE4S_FER_1"/>
    <property type="match status" value="1"/>
</dbReference>
<organism evidence="11 12">
    <name type="scientific">Candidatus Wallbacteria bacterium HGW-Wallbacteria-1</name>
    <dbReference type="NCBI Taxonomy" id="2013854"/>
    <lineage>
        <taxon>Bacteria</taxon>
        <taxon>Candidatus Walliibacteriota</taxon>
    </lineage>
</organism>
<dbReference type="Gene3D" id="3.30.70.20">
    <property type="match status" value="1"/>
</dbReference>
<accession>A0A2N1PK83</accession>
<dbReference type="AlphaFoldDB" id="A0A2N1PK83"/>
<dbReference type="GO" id="GO:0046872">
    <property type="term" value="F:metal ion binding"/>
    <property type="evidence" value="ECO:0007669"/>
    <property type="project" value="UniProtKB-UniRule"/>
</dbReference>
<dbReference type="Proteomes" id="UP000233256">
    <property type="component" value="Unassembled WGS sequence"/>
</dbReference>
<dbReference type="PANTHER" id="PTHR24960:SF79">
    <property type="entry name" value="PHOTOSYSTEM I IRON-SULFUR CENTER"/>
    <property type="match status" value="1"/>
</dbReference>
<evidence type="ECO:0000256" key="4">
    <source>
        <dbReference type="ARBA" id="ARBA00022485"/>
    </source>
</evidence>
<evidence type="ECO:0000256" key="3">
    <source>
        <dbReference type="ARBA" id="ARBA00022448"/>
    </source>
</evidence>
<dbReference type="SUPFAM" id="SSF54862">
    <property type="entry name" value="4Fe-4S ferredoxins"/>
    <property type="match status" value="1"/>
</dbReference>
<evidence type="ECO:0000256" key="8">
    <source>
        <dbReference type="ARBA" id="ARBA00023014"/>
    </source>
</evidence>
<keyword evidence="6 9" id="KW-0249">Electron transport</keyword>
<dbReference type="InterPro" id="IPR000813">
    <property type="entry name" value="7Fe_ferredoxin"/>
</dbReference>
<proteinExistence type="predicted"/>
<comment type="function">
    <text evidence="2 9">Ferredoxins are iron-sulfur proteins that transfer electrons in a wide variety of metabolic reactions.</text>
</comment>
<comment type="caution">
    <text evidence="11">The sequence shown here is derived from an EMBL/GenBank/DDBJ whole genome shotgun (WGS) entry which is preliminary data.</text>
</comment>
<evidence type="ECO:0000256" key="5">
    <source>
        <dbReference type="ARBA" id="ARBA00022723"/>
    </source>
</evidence>
<dbReference type="PANTHER" id="PTHR24960">
    <property type="entry name" value="PHOTOSYSTEM I IRON-SULFUR CENTER-RELATED"/>
    <property type="match status" value="1"/>
</dbReference>
<evidence type="ECO:0000313" key="11">
    <source>
        <dbReference type="EMBL" id="PKK88757.1"/>
    </source>
</evidence>
<evidence type="ECO:0000256" key="6">
    <source>
        <dbReference type="ARBA" id="ARBA00022982"/>
    </source>
</evidence>
<feature type="domain" description="4Fe-4S ferredoxin-type" evidence="10">
    <location>
        <begin position="1"/>
        <end position="29"/>
    </location>
</feature>
<keyword evidence="5 9" id="KW-0479">Metal-binding</keyword>
<keyword evidence="8 9" id="KW-0411">Iron-sulfur</keyword>
<dbReference type="PRINTS" id="PR00354">
    <property type="entry name" value="7FE8SFRDOXIN"/>
</dbReference>
<evidence type="ECO:0000256" key="2">
    <source>
        <dbReference type="ARBA" id="ARBA00003532"/>
    </source>
</evidence>
<sequence>MAAIVDKNTCTGCESCVSVCPVEAIAMADGKALIDADACVDCGACVSECPVEAISL</sequence>
<keyword evidence="7 9" id="KW-0408">Iron</keyword>
<evidence type="ECO:0000259" key="10">
    <source>
        <dbReference type="PROSITE" id="PS51379"/>
    </source>
</evidence>
<dbReference type="PROSITE" id="PS51379">
    <property type="entry name" value="4FE4S_FER_2"/>
    <property type="match status" value="2"/>
</dbReference>
<keyword evidence="3 9" id="KW-0813">Transport</keyword>
<reference evidence="11 12" key="1">
    <citation type="journal article" date="2017" name="ISME J.">
        <title>Potential for microbial H2 and metal transformations associated with novel bacteria and archaea in deep terrestrial subsurface sediments.</title>
        <authorList>
            <person name="Hernsdorf A.W."/>
            <person name="Amano Y."/>
            <person name="Miyakawa K."/>
            <person name="Ise K."/>
            <person name="Suzuki Y."/>
            <person name="Anantharaman K."/>
            <person name="Probst A."/>
            <person name="Burstein D."/>
            <person name="Thomas B.C."/>
            <person name="Banfield J.F."/>
        </authorList>
    </citation>
    <scope>NUCLEOTIDE SEQUENCE [LARGE SCALE GENOMIC DNA]</scope>
    <source>
        <strain evidence="11">HGW-Wallbacteria-1</strain>
    </source>
</reference>
<dbReference type="InterPro" id="IPR017900">
    <property type="entry name" value="4Fe4S_Fe_S_CS"/>
</dbReference>
<evidence type="ECO:0000313" key="12">
    <source>
        <dbReference type="Proteomes" id="UP000233256"/>
    </source>
</evidence>
<comment type="cofactor">
    <cofactor evidence="1 9">
        <name>[4Fe-4S] cluster</name>
        <dbReference type="ChEBI" id="CHEBI:49883"/>
    </cofactor>
</comment>
<dbReference type="GO" id="GO:0009055">
    <property type="term" value="F:electron transfer activity"/>
    <property type="evidence" value="ECO:0007669"/>
    <property type="project" value="UniProtKB-UniRule"/>
</dbReference>
<evidence type="ECO:0000256" key="1">
    <source>
        <dbReference type="ARBA" id="ARBA00001966"/>
    </source>
</evidence>
<gene>
    <name evidence="11" type="ORF">CVV64_17300</name>
</gene>
<evidence type="ECO:0000256" key="7">
    <source>
        <dbReference type="ARBA" id="ARBA00023004"/>
    </source>
</evidence>
<feature type="domain" description="4Fe-4S ferredoxin-type" evidence="10">
    <location>
        <begin position="30"/>
        <end position="56"/>
    </location>
</feature>
<dbReference type="Pfam" id="PF13237">
    <property type="entry name" value="Fer4_10"/>
    <property type="match status" value="1"/>
</dbReference>
<dbReference type="EMBL" id="PGXC01000035">
    <property type="protein sequence ID" value="PKK88757.1"/>
    <property type="molecule type" value="Genomic_DNA"/>
</dbReference>
<keyword evidence="4 9" id="KW-0004">4Fe-4S</keyword>
<evidence type="ECO:0000256" key="9">
    <source>
        <dbReference type="RuleBase" id="RU365098"/>
    </source>
</evidence>
<dbReference type="InterPro" id="IPR050157">
    <property type="entry name" value="PSI_iron-sulfur_center"/>
</dbReference>
<dbReference type="GO" id="GO:0051539">
    <property type="term" value="F:4 iron, 4 sulfur cluster binding"/>
    <property type="evidence" value="ECO:0007669"/>
    <property type="project" value="UniProtKB-UniRule"/>
</dbReference>
<name>A0A2N1PK83_9BACT</name>
<protein>
    <recommendedName>
        <fullName evidence="9">Ferredoxin</fullName>
    </recommendedName>
</protein>
<dbReference type="InterPro" id="IPR017896">
    <property type="entry name" value="4Fe4S_Fe-S-bd"/>
</dbReference>